<feature type="compositionally biased region" description="Basic and acidic residues" evidence="1">
    <location>
        <begin position="196"/>
        <end position="225"/>
    </location>
</feature>
<evidence type="ECO:0000256" key="3">
    <source>
        <dbReference type="SAM" id="SignalP"/>
    </source>
</evidence>
<keyword evidence="3" id="KW-0732">Signal</keyword>
<keyword evidence="2" id="KW-0472">Membrane</keyword>
<keyword evidence="2" id="KW-0812">Transmembrane</keyword>
<comment type="caution">
    <text evidence="4">The sequence shown here is derived from an EMBL/GenBank/DDBJ whole genome shotgun (WGS) entry which is preliminary data.</text>
</comment>
<feature type="transmembrane region" description="Helical" evidence="2">
    <location>
        <begin position="71"/>
        <end position="97"/>
    </location>
</feature>
<feature type="signal peptide" evidence="3">
    <location>
        <begin position="1"/>
        <end position="29"/>
    </location>
</feature>
<keyword evidence="2" id="KW-1133">Transmembrane helix</keyword>
<evidence type="ECO:0000256" key="2">
    <source>
        <dbReference type="SAM" id="Phobius"/>
    </source>
</evidence>
<gene>
    <name evidence="4" type="ORF">LTR25_008586</name>
</gene>
<feature type="compositionally biased region" description="Gly residues" evidence="1">
    <location>
        <begin position="32"/>
        <end position="51"/>
    </location>
</feature>
<proteinExistence type="predicted"/>
<feature type="region of interest" description="Disordered" evidence="1">
    <location>
        <begin position="32"/>
        <end position="62"/>
    </location>
</feature>
<dbReference type="AlphaFoldDB" id="A0AAV9Q0K2"/>
<dbReference type="Proteomes" id="UP001345827">
    <property type="component" value="Unassembled WGS sequence"/>
</dbReference>
<evidence type="ECO:0000313" key="4">
    <source>
        <dbReference type="EMBL" id="KAK5531477.1"/>
    </source>
</evidence>
<dbReference type="EMBL" id="JAXLQG010000017">
    <property type="protein sequence ID" value="KAK5531477.1"/>
    <property type="molecule type" value="Genomic_DNA"/>
</dbReference>
<feature type="region of interest" description="Disordered" evidence="1">
    <location>
        <begin position="187"/>
        <end position="249"/>
    </location>
</feature>
<protein>
    <recommendedName>
        <fullName evidence="6">Transmembrane protein</fullName>
    </recommendedName>
</protein>
<name>A0AAV9Q0K2_9PEZI</name>
<evidence type="ECO:0000256" key="1">
    <source>
        <dbReference type="SAM" id="MobiDB-lite"/>
    </source>
</evidence>
<accession>A0AAV9Q0K2</accession>
<reference evidence="4 5" key="1">
    <citation type="submission" date="2023-06" db="EMBL/GenBank/DDBJ databases">
        <title>Black Yeasts Isolated from many extreme environments.</title>
        <authorList>
            <person name="Coleine C."/>
            <person name="Stajich J.E."/>
            <person name="Selbmann L."/>
        </authorList>
    </citation>
    <scope>NUCLEOTIDE SEQUENCE [LARGE SCALE GENOMIC DNA]</scope>
    <source>
        <strain evidence="4 5">CCFEE 5887</strain>
    </source>
</reference>
<evidence type="ECO:0008006" key="6">
    <source>
        <dbReference type="Google" id="ProtNLM"/>
    </source>
</evidence>
<organism evidence="4 5">
    <name type="scientific">Vermiconidia calcicola</name>
    <dbReference type="NCBI Taxonomy" id="1690605"/>
    <lineage>
        <taxon>Eukaryota</taxon>
        <taxon>Fungi</taxon>
        <taxon>Dikarya</taxon>
        <taxon>Ascomycota</taxon>
        <taxon>Pezizomycotina</taxon>
        <taxon>Dothideomycetes</taxon>
        <taxon>Dothideomycetidae</taxon>
        <taxon>Mycosphaerellales</taxon>
        <taxon>Extremaceae</taxon>
        <taxon>Vermiconidia</taxon>
    </lineage>
</organism>
<keyword evidence="5" id="KW-1185">Reference proteome</keyword>
<evidence type="ECO:0000313" key="5">
    <source>
        <dbReference type="Proteomes" id="UP001345827"/>
    </source>
</evidence>
<feature type="chain" id="PRO_5043451804" description="Transmembrane protein" evidence="3">
    <location>
        <begin position="30"/>
        <end position="249"/>
    </location>
</feature>
<sequence length="249" mass="25942">MATHLHRPSTSWPAVLFCLVISQAGRILAQSGDGGGASGVEPGDIGGGAPGTGSQNVGAQGSDTGSVKLSVGATVAIAVVVSVVVLLGGTTAILFFLAKKRQWKIKEGLRRSASKVKSAVKAVTTPITPKRMTFSPIEKRNNRAARVQEMRKHQHAAPEGLGIKADVSGQGERDLGLDVEKGLPSSAVAVVSGGGGDHDPKANEGQKVRSKSDTTRGKDKPRPPKVEIPPSAFEMDSPKTPMWKKVFGR</sequence>